<dbReference type="Proteomes" id="UP000214646">
    <property type="component" value="Unassembled WGS sequence"/>
</dbReference>
<gene>
    <name evidence="2" type="ORF">FRUB_02867</name>
</gene>
<protein>
    <submittedName>
        <fullName evidence="2">Retron-type RNA-directed DNA polymerase</fullName>
    </submittedName>
</protein>
<name>A0A225DXK8_9BACT</name>
<accession>A0A225DXK8</accession>
<keyword evidence="2" id="KW-0548">Nucleotidyltransferase</keyword>
<comment type="caution">
    <text evidence="2">The sequence shown here is derived from an EMBL/GenBank/DDBJ whole genome shotgun (WGS) entry which is preliminary data.</text>
</comment>
<evidence type="ECO:0000313" key="3">
    <source>
        <dbReference type="Proteomes" id="UP000214646"/>
    </source>
</evidence>
<reference evidence="3" key="1">
    <citation type="submission" date="2017-06" db="EMBL/GenBank/DDBJ databases">
        <title>Genome analysis of Fimbriiglobus ruber SP5, the first member of the order Planctomycetales with confirmed chitinolytic capability.</title>
        <authorList>
            <person name="Ravin N.V."/>
            <person name="Rakitin A.L."/>
            <person name="Ivanova A.A."/>
            <person name="Beletsky A.V."/>
            <person name="Kulichevskaya I.S."/>
            <person name="Mardanov A.V."/>
            <person name="Dedysh S.N."/>
        </authorList>
    </citation>
    <scope>NUCLEOTIDE SEQUENCE [LARGE SCALE GENOMIC DNA]</scope>
    <source>
        <strain evidence="3">SP5</strain>
    </source>
</reference>
<dbReference type="EMBL" id="NIDE01000004">
    <property type="protein sequence ID" value="OWK43268.1"/>
    <property type="molecule type" value="Genomic_DNA"/>
</dbReference>
<comment type="similarity">
    <text evidence="1">Belongs to the bacterial reverse transcriptase family.</text>
</comment>
<dbReference type="OrthoDB" id="1550386at2"/>
<sequence>MLTALDEGVRGGVWFSLIDKVFAERNLRCSYTKVAAKGGAPGVDHMTVEGFERNLDKNVTNLAKALREGTYQSSAIRRVYIPKPGRHEQRPLGIPTVRDRVVQGAVRHVMEPIFEREFAIHAYGFRPGRGCKDALRRVDELLKNGYVYMVDADLRAIASQ</sequence>
<dbReference type="PANTHER" id="PTHR34047">
    <property type="entry name" value="NUCLEAR INTRON MATURASE 1, MITOCHONDRIAL-RELATED"/>
    <property type="match status" value="1"/>
</dbReference>
<dbReference type="InterPro" id="IPR043502">
    <property type="entry name" value="DNA/RNA_pol_sf"/>
</dbReference>
<dbReference type="RefSeq" id="WP_088254141.1">
    <property type="nucleotide sequence ID" value="NZ_NIDE01000004.1"/>
</dbReference>
<keyword evidence="3" id="KW-1185">Reference proteome</keyword>
<dbReference type="SUPFAM" id="SSF56672">
    <property type="entry name" value="DNA/RNA polymerases"/>
    <property type="match status" value="1"/>
</dbReference>
<dbReference type="PANTHER" id="PTHR34047:SF8">
    <property type="entry name" value="PROTEIN YKFC"/>
    <property type="match status" value="1"/>
</dbReference>
<evidence type="ECO:0000313" key="2">
    <source>
        <dbReference type="EMBL" id="OWK43268.1"/>
    </source>
</evidence>
<organism evidence="2 3">
    <name type="scientific">Fimbriiglobus ruber</name>
    <dbReference type="NCBI Taxonomy" id="1908690"/>
    <lineage>
        <taxon>Bacteria</taxon>
        <taxon>Pseudomonadati</taxon>
        <taxon>Planctomycetota</taxon>
        <taxon>Planctomycetia</taxon>
        <taxon>Gemmatales</taxon>
        <taxon>Gemmataceae</taxon>
        <taxon>Fimbriiglobus</taxon>
    </lineage>
</organism>
<evidence type="ECO:0000256" key="1">
    <source>
        <dbReference type="ARBA" id="ARBA00034120"/>
    </source>
</evidence>
<keyword evidence="2" id="KW-0695">RNA-directed DNA polymerase</keyword>
<proteinExistence type="inferred from homology"/>
<dbReference type="AlphaFoldDB" id="A0A225DXK8"/>
<keyword evidence="2" id="KW-0808">Transferase</keyword>
<dbReference type="GO" id="GO:0003964">
    <property type="term" value="F:RNA-directed DNA polymerase activity"/>
    <property type="evidence" value="ECO:0007669"/>
    <property type="project" value="UniProtKB-KW"/>
</dbReference>
<dbReference type="CDD" id="cd01651">
    <property type="entry name" value="RT_G2_intron"/>
    <property type="match status" value="1"/>
</dbReference>
<dbReference type="InterPro" id="IPR051083">
    <property type="entry name" value="GrpII_Intron_Splice-Mob/Def"/>
</dbReference>